<dbReference type="Proteomes" id="UP000011885">
    <property type="component" value="Unassembled WGS sequence"/>
</dbReference>
<evidence type="ECO:0000313" key="2">
    <source>
        <dbReference type="EMBL" id="EMI53708.1"/>
    </source>
</evidence>
<dbReference type="OrthoDB" id="289429at2"/>
<keyword evidence="3" id="KW-1185">Reference proteome</keyword>
<proteinExistence type="predicted"/>
<feature type="region of interest" description="Disordered" evidence="1">
    <location>
        <begin position="1"/>
        <end position="28"/>
    </location>
</feature>
<comment type="caution">
    <text evidence="2">The sequence shown here is derived from an EMBL/GenBank/DDBJ whole genome shotgun (WGS) entry which is preliminary data.</text>
</comment>
<evidence type="ECO:0000313" key="3">
    <source>
        <dbReference type="Proteomes" id="UP000011885"/>
    </source>
</evidence>
<name>M5UCK0_9BACT</name>
<gene>
    <name evidence="2" type="ORF">RSSM_04849</name>
</gene>
<accession>M5UCK0</accession>
<evidence type="ECO:0000256" key="1">
    <source>
        <dbReference type="SAM" id="MobiDB-lite"/>
    </source>
</evidence>
<dbReference type="AlphaFoldDB" id="M5UCK0"/>
<dbReference type="PATRIC" id="fig|1263870.3.peg.5129"/>
<dbReference type="EMBL" id="ANOH01000334">
    <property type="protein sequence ID" value="EMI53708.1"/>
    <property type="molecule type" value="Genomic_DNA"/>
</dbReference>
<reference evidence="2 3" key="1">
    <citation type="journal article" date="2013" name="Mar. Genomics">
        <title>Expression of sulfatases in Rhodopirellula baltica and the diversity of sulfatases in the genus Rhodopirellula.</title>
        <authorList>
            <person name="Wegner C.E."/>
            <person name="Richter-Heitmann T."/>
            <person name="Klindworth A."/>
            <person name="Klockow C."/>
            <person name="Richter M."/>
            <person name="Achstetter T."/>
            <person name="Glockner F.O."/>
            <person name="Harder J."/>
        </authorList>
    </citation>
    <scope>NUCLEOTIDE SEQUENCE [LARGE SCALE GENOMIC DNA]</scope>
    <source>
        <strain evidence="2 3">SM41</strain>
    </source>
</reference>
<sequence>MAKSEQQRQKKLARKKAKDRQKKQQLVREKQQLVSLSGKMAAAASGRILNARMAEPKSGLATVLFARQAPNGHVAVVVFLVDTYCLGVKNVIAGYRSMTDYREMLEDLSEKHRLQERSPGTLRGFIEGAVAFAGRFGLPPHADYRKVSPIWGDVESEPTGDAFEFGRDGKPVYVPGPFDDDAMRLLVLSRLGEHLDVGDFEAAVVEVGGADMLGESP</sequence>
<organism evidence="2 3">
    <name type="scientific">Rhodopirellula sallentina SM41</name>
    <dbReference type="NCBI Taxonomy" id="1263870"/>
    <lineage>
        <taxon>Bacteria</taxon>
        <taxon>Pseudomonadati</taxon>
        <taxon>Planctomycetota</taxon>
        <taxon>Planctomycetia</taxon>
        <taxon>Pirellulales</taxon>
        <taxon>Pirellulaceae</taxon>
        <taxon>Rhodopirellula</taxon>
    </lineage>
</organism>
<protein>
    <submittedName>
        <fullName evidence="2">Uncharacterized protein</fullName>
    </submittedName>
</protein>
<dbReference type="RefSeq" id="WP_008684228.1">
    <property type="nucleotide sequence ID" value="NZ_ANOH01000334.1"/>
</dbReference>
<feature type="compositionally biased region" description="Basic residues" evidence="1">
    <location>
        <begin position="9"/>
        <end position="25"/>
    </location>
</feature>